<reference evidence="3" key="1">
    <citation type="journal article" date="2019" name="Int. J. Syst. Evol. Microbiol.">
        <title>The Global Catalogue of Microorganisms (GCM) 10K type strain sequencing project: providing services to taxonomists for standard genome sequencing and annotation.</title>
        <authorList>
            <consortium name="The Broad Institute Genomics Platform"/>
            <consortium name="The Broad Institute Genome Sequencing Center for Infectious Disease"/>
            <person name="Wu L."/>
            <person name="Ma J."/>
        </authorList>
    </citation>
    <scope>NUCLEOTIDE SEQUENCE [LARGE SCALE GENOMIC DNA]</scope>
    <source>
        <strain evidence="3">CGMCC 1.12449</strain>
    </source>
</reference>
<proteinExistence type="predicted"/>
<feature type="signal peptide" evidence="1">
    <location>
        <begin position="1"/>
        <end position="21"/>
    </location>
</feature>
<keyword evidence="3" id="KW-1185">Reference proteome</keyword>
<protein>
    <recommendedName>
        <fullName evidence="4">Lipoprotein</fullName>
    </recommendedName>
</protein>
<gene>
    <name evidence="2" type="ORF">ACFSAG_05990</name>
</gene>
<dbReference type="EMBL" id="JBHUEL010000004">
    <property type="protein sequence ID" value="MFD1766389.1"/>
    <property type="molecule type" value="Genomic_DNA"/>
</dbReference>
<dbReference type="PROSITE" id="PS51257">
    <property type="entry name" value="PROKAR_LIPOPROTEIN"/>
    <property type="match status" value="1"/>
</dbReference>
<sequence length="176" mass="18515">MKLGLSAVALVVMLTLTGCDAKDTKASGDPDSAGAALDKLAIEKGLIPDGRSLAFEGRFEAQSELGTDKFCAVSNGGSDYRVGFLSVYGPESKCEAKGSAQQEGDTIRIKLEGKDACSFTASYDGIILRFPGNVPEGCANYCSKNASMSGTRYYFVEPGADAAKRTLGRELDRLCA</sequence>
<evidence type="ECO:0000256" key="1">
    <source>
        <dbReference type="SAM" id="SignalP"/>
    </source>
</evidence>
<feature type="chain" id="PRO_5046597534" description="Lipoprotein" evidence="1">
    <location>
        <begin position="22"/>
        <end position="176"/>
    </location>
</feature>
<accession>A0ABW4MDI8</accession>
<evidence type="ECO:0000313" key="2">
    <source>
        <dbReference type="EMBL" id="MFD1766389.1"/>
    </source>
</evidence>
<keyword evidence="1" id="KW-0732">Signal</keyword>
<evidence type="ECO:0000313" key="3">
    <source>
        <dbReference type="Proteomes" id="UP001597215"/>
    </source>
</evidence>
<name>A0ABW4MDI8_9SPHN</name>
<dbReference type="Proteomes" id="UP001597215">
    <property type="component" value="Unassembled WGS sequence"/>
</dbReference>
<comment type="caution">
    <text evidence="2">The sequence shown here is derived from an EMBL/GenBank/DDBJ whole genome shotgun (WGS) entry which is preliminary data.</text>
</comment>
<dbReference type="RefSeq" id="WP_374611383.1">
    <property type="nucleotide sequence ID" value="NZ_JBHUEL010000004.1"/>
</dbReference>
<organism evidence="2 3">
    <name type="scientific">Sphingorhabdus buctiana</name>
    <dbReference type="NCBI Taxonomy" id="1508805"/>
    <lineage>
        <taxon>Bacteria</taxon>
        <taxon>Pseudomonadati</taxon>
        <taxon>Pseudomonadota</taxon>
        <taxon>Alphaproteobacteria</taxon>
        <taxon>Sphingomonadales</taxon>
        <taxon>Sphingomonadaceae</taxon>
        <taxon>Sphingorhabdus</taxon>
    </lineage>
</organism>
<evidence type="ECO:0008006" key="4">
    <source>
        <dbReference type="Google" id="ProtNLM"/>
    </source>
</evidence>